<evidence type="ECO:0000256" key="2">
    <source>
        <dbReference type="ARBA" id="ARBA00022814"/>
    </source>
</evidence>
<evidence type="ECO:0000259" key="6">
    <source>
        <dbReference type="SMART" id="SM00738"/>
    </source>
</evidence>
<dbReference type="InterPro" id="IPR047050">
    <property type="entry name" value="NGN"/>
</dbReference>
<feature type="compositionally biased region" description="Polar residues" evidence="5">
    <location>
        <begin position="13"/>
        <end position="22"/>
    </location>
</feature>
<keyword evidence="1" id="KW-0806">Transcription termination</keyword>
<organism evidence="7">
    <name type="scientific">freshwater metagenome</name>
    <dbReference type="NCBI Taxonomy" id="449393"/>
    <lineage>
        <taxon>unclassified sequences</taxon>
        <taxon>metagenomes</taxon>
        <taxon>ecological metagenomes</taxon>
    </lineage>
</organism>
<gene>
    <name evidence="7" type="ORF">UFOPK3401_01221</name>
</gene>
<feature type="compositionally biased region" description="Acidic residues" evidence="5">
    <location>
        <begin position="1"/>
        <end position="12"/>
    </location>
</feature>
<dbReference type="Gene3D" id="2.30.30.30">
    <property type="match status" value="1"/>
</dbReference>
<dbReference type="InterPro" id="IPR008991">
    <property type="entry name" value="Translation_prot_SH3-like_sf"/>
</dbReference>
<dbReference type="GO" id="GO:0006354">
    <property type="term" value="P:DNA-templated transcription elongation"/>
    <property type="evidence" value="ECO:0007669"/>
    <property type="project" value="InterPro"/>
</dbReference>
<dbReference type="GO" id="GO:0032784">
    <property type="term" value="P:regulation of DNA-templated transcription elongation"/>
    <property type="evidence" value="ECO:0007669"/>
    <property type="project" value="InterPro"/>
</dbReference>
<feature type="region of interest" description="Disordered" evidence="5">
    <location>
        <begin position="1"/>
        <end position="69"/>
    </location>
</feature>
<dbReference type="GO" id="GO:0031564">
    <property type="term" value="P:transcription antitermination"/>
    <property type="evidence" value="ECO:0007669"/>
    <property type="project" value="UniProtKB-KW"/>
</dbReference>
<dbReference type="InterPro" id="IPR043425">
    <property type="entry name" value="NusG-like"/>
</dbReference>
<feature type="domain" description="NusG-like N-terminal" evidence="6">
    <location>
        <begin position="131"/>
        <end position="239"/>
    </location>
</feature>
<keyword evidence="4" id="KW-0804">Transcription</keyword>
<name>A0A6J7E8T6_9ZZZZ</name>
<dbReference type="FunFam" id="3.30.70.940:FF:000002">
    <property type="entry name" value="Transcription termination/antitermination protein NusG"/>
    <property type="match status" value="1"/>
</dbReference>
<dbReference type="SUPFAM" id="SSF82679">
    <property type="entry name" value="N-utilization substance G protein NusG, N-terminal domain"/>
    <property type="match status" value="1"/>
</dbReference>
<evidence type="ECO:0000256" key="1">
    <source>
        <dbReference type="ARBA" id="ARBA00022472"/>
    </source>
</evidence>
<dbReference type="InterPro" id="IPR014722">
    <property type="entry name" value="Rib_uL2_dom2"/>
</dbReference>
<dbReference type="CDD" id="cd06091">
    <property type="entry name" value="KOW_NusG"/>
    <property type="match status" value="1"/>
</dbReference>
<dbReference type="InterPro" id="IPR006645">
    <property type="entry name" value="NGN-like_dom"/>
</dbReference>
<dbReference type="Pfam" id="PF02357">
    <property type="entry name" value="NusG"/>
    <property type="match status" value="1"/>
</dbReference>
<evidence type="ECO:0000256" key="3">
    <source>
        <dbReference type="ARBA" id="ARBA00023015"/>
    </source>
</evidence>
<keyword evidence="2" id="KW-0889">Transcription antitermination</keyword>
<dbReference type="InterPro" id="IPR015869">
    <property type="entry name" value="Transcrpt_antiterm_NusG_bac_CS"/>
</dbReference>
<keyword evidence="3" id="KW-0805">Transcription regulation</keyword>
<dbReference type="GO" id="GO:0005829">
    <property type="term" value="C:cytosol"/>
    <property type="evidence" value="ECO:0007669"/>
    <property type="project" value="TreeGrafter"/>
</dbReference>
<dbReference type="CDD" id="cd09891">
    <property type="entry name" value="NGN_Bact_1"/>
    <property type="match status" value="1"/>
</dbReference>
<dbReference type="GO" id="GO:0006353">
    <property type="term" value="P:DNA-templated transcription termination"/>
    <property type="evidence" value="ECO:0007669"/>
    <property type="project" value="UniProtKB-KW"/>
</dbReference>
<dbReference type="PANTHER" id="PTHR30265:SF2">
    <property type="entry name" value="TRANSCRIPTION TERMINATION_ANTITERMINATION PROTEIN NUSG"/>
    <property type="match status" value="1"/>
</dbReference>
<dbReference type="SMART" id="SM00738">
    <property type="entry name" value="NGN"/>
    <property type="match status" value="1"/>
</dbReference>
<dbReference type="HAMAP" id="MF_00948">
    <property type="entry name" value="NusG"/>
    <property type="match status" value="1"/>
</dbReference>
<feature type="region of interest" description="Disordered" evidence="5">
    <location>
        <begin position="91"/>
        <end position="118"/>
    </location>
</feature>
<dbReference type="AlphaFoldDB" id="A0A6J7E8T6"/>
<dbReference type="EMBL" id="CAFBLM010000063">
    <property type="protein sequence ID" value="CAB4878378.1"/>
    <property type="molecule type" value="Genomic_DNA"/>
</dbReference>
<dbReference type="PANTHER" id="PTHR30265">
    <property type="entry name" value="RHO-INTERACTING TRANSCRIPTION TERMINATION FACTOR NUSG"/>
    <property type="match status" value="1"/>
</dbReference>
<proteinExistence type="inferred from homology"/>
<sequence length="312" mass="33069">MDAPDQLEEEVTVSEQSDSQASAAGLVFSASDVVDAPISGQEPPASVGLDSAEPAPAGFEESTDAALGDQALAEVVPAVEEAVDEVAVIDDSVESTDSTDSAEGAEGSDDAGKESEDDEVAAFRAQMLRSVGDWYVVHSYAGYENRVKTNLESRVSSMHMEDYIFQIEVPMEEVTEVKKGERKTVKRNKFPGYVLVRMDLADASWGVVRNTPGVTGFVGHAHTPSPLTIDEVVKILAPVSETKAAEAAAEAAAATIVDLEVGETITVVKGAFATLPGTIIEINPDTQKLKVLLSIFGRETPVELAMNEVEKI</sequence>
<dbReference type="PRINTS" id="PR00338">
    <property type="entry name" value="NUSGTNSCPFCT"/>
</dbReference>
<dbReference type="InterPro" id="IPR001062">
    <property type="entry name" value="Transcrpt_antiterm_NusG"/>
</dbReference>
<evidence type="ECO:0000256" key="5">
    <source>
        <dbReference type="SAM" id="MobiDB-lite"/>
    </source>
</evidence>
<dbReference type="PROSITE" id="PS01014">
    <property type="entry name" value="NUSG"/>
    <property type="match status" value="1"/>
</dbReference>
<evidence type="ECO:0000313" key="7">
    <source>
        <dbReference type="EMBL" id="CAB4878378.1"/>
    </source>
</evidence>
<dbReference type="InterPro" id="IPR036735">
    <property type="entry name" value="NGN_dom_sf"/>
</dbReference>
<reference evidence="7" key="1">
    <citation type="submission" date="2020-05" db="EMBL/GenBank/DDBJ databases">
        <authorList>
            <person name="Chiriac C."/>
            <person name="Salcher M."/>
            <person name="Ghai R."/>
            <person name="Kavagutti S V."/>
        </authorList>
    </citation>
    <scope>NUCLEOTIDE SEQUENCE</scope>
</reference>
<dbReference type="SUPFAM" id="SSF50104">
    <property type="entry name" value="Translation proteins SH3-like domain"/>
    <property type="match status" value="1"/>
</dbReference>
<evidence type="ECO:0000256" key="4">
    <source>
        <dbReference type="ARBA" id="ARBA00023163"/>
    </source>
</evidence>
<protein>
    <submittedName>
        <fullName evidence="7">Unannotated protein</fullName>
    </submittedName>
</protein>
<accession>A0A6J7E8T6</accession>
<dbReference type="Gene3D" id="3.30.70.940">
    <property type="entry name" value="NusG, N-terminal domain"/>
    <property type="match status" value="1"/>
</dbReference>
<dbReference type="NCBIfam" id="TIGR00922">
    <property type="entry name" value="nusG"/>
    <property type="match status" value="1"/>
</dbReference>